<keyword evidence="2" id="KW-1185">Reference proteome</keyword>
<reference evidence="1 2" key="1">
    <citation type="journal article" date="2016" name="Nat. Commun.">
        <title>Ectomycorrhizal ecology is imprinted in the genome of the dominant symbiotic fungus Cenococcum geophilum.</title>
        <authorList>
            <consortium name="DOE Joint Genome Institute"/>
            <person name="Peter M."/>
            <person name="Kohler A."/>
            <person name="Ohm R.A."/>
            <person name="Kuo A."/>
            <person name="Krutzmann J."/>
            <person name="Morin E."/>
            <person name="Arend M."/>
            <person name="Barry K.W."/>
            <person name="Binder M."/>
            <person name="Choi C."/>
            <person name="Clum A."/>
            <person name="Copeland A."/>
            <person name="Grisel N."/>
            <person name="Haridas S."/>
            <person name="Kipfer T."/>
            <person name="LaButti K."/>
            <person name="Lindquist E."/>
            <person name="Lipzen A."/>
            <person name="Maire R."/>
            <person name="Meier B."/>
            <person name="Mihaltcheva S."/>
            <person name="Molinier V."/>
            <person name="Murat C."/>
            <person name="Poggeler S."/>
            <person name="Quandt C.A."/>
            <person name="Sperisen C."/>
            <person name="Tritt A."/>
            <person name="Tisserant E."/>
            <person name="Crous P.W."/>
            <person name="Henrissat B."/>
            <person name="Nehls U."/>
            <person name="Egli S."/>
            <person name="Spatafora J.W."/>
            <person name="Grigoriev I.V."/>
            <person name="Martin F.M."/>
        </authorList>
    </citation>
    <scope>NUCLEOTIDE SEQUENCE [LARGE SCALE GENOMIC DNA]</scope>
    <source>
        <strain evidence="1 2">1.58</strain>
    </source>
</reference>
<protein>
    <submittedName>
        <fullName evidence="1">Uncharacterized protein</fullName>
    </submittedName>
</protein>
<sequence length="292" mass="32771">MTSPASPTTEPPVFELGTTLEIPPAAGLEQNQELPFSIANFKKAVTDRLRAPDGDDAQLWIVFSDFDCSKLKYIDRLRYPIRLQLDDSKLIVKMVGLVQEMMHNILMALIQEEMGRIGLRPGRNYLILGSARYQHRSNNSFKEADSTIAPICLQPWPALVIEAGWAETLARLHIDAQWWLSAQVPPNNTTLVILLSFTKSQRTFRLEKYELVTTPNRVVTRSAPLGVRNLAMCTQVTTIDIRSTPPIITGAPFVLPFAGIMRRPPIAPERNISIDAVDLEVWAMAIARAWNL</sequence>
<gene>
    <name evidence="1" type="ORF">K441DRAFT_670177</name>
</gene>
<proteinExistence type="predicted"/>
<dbReference type="EMBL" id="KV748254">
    <property type="protein sequence ID" value="OCK87849.1"/>
    <property type="molecule type" value="Genomic_DNA"/>
</dbReference>
<name>A0ACC8EN80_9PEZI</name>
<dbReference type="Proteomes" id="UP000250078">
    <property type="component" value="Unassembled WGS sequence"/>
</dbReference>
<organism evidence="1 2">
    <name type="scientific">Cenococcum geophilum 1.58</name>
    <dbReference type="NCBI Taxonomy" id="794803"/>
    <lineage>
        <taxon>Eukaryota</taxon>
        <taxon>Fungi</taxon>
        <taxon>Dikarya</taxon>
        <taxon>Ascomycota</taxon>
        <taxon>Pezizomycotina</taxon>
        <taxon>Dothideomycetes</taxon>
        <taxon>Pleosporomycetidae</taxon>
        <taxon>Gloniales</taxon>
        <taxon>Gloniaceae</taxon>
        <taxon>Cenococcum</taxon>
    </lineage>
</organism>
<evidence type="ECO:0000313" key="1">
    <source>
        <dbReference type="EMBL" id="OCK87849.1"/>
    </source>
</evidence>
<evidence type="ECO:0000313" key="2">
    <source>
        <dbReference type="Proteomes" id="UP000250078"/>
    </source>
</evidence>
<accession>A0ACC8EN80</accession>